<dbReference type="Gene3D" id="1.10.10.10">
    <property type="entry name" value="Winged helix-like DNA-binding domain superfamily/Winged helix DNA-binding domain"/>
    <property type="match status" value="1"/>
</dbReference>
<dbReference type="InterPro" id="IPR009057">
    <property type="entry name" value="Homeodomain-like_sf"/>
</dbReference>
<proteinExistence type="predicted"/>
<feature type="coiled-coil region" evidence="1">
    <location>
        <begin position="67"/>
        <end position="101"/>
    </location>
</feature>
<feature type="domain" description="Insertion element IS150 protein InsJ-like helix-turn-helix" evidence="2">
    <location>
        <begin position="10"/>
        <end position="53"/>
    </location>
</feature>
<dbReference type="AlphaFoldDB" id="A0A151ASG9"/>
<keyword evidence="1" id="KW-0175">Coiled coil</keyword>
<evidence type="ECO:0000259" key="2">
    <source>
        <dbReference type="Pfam" id="PF13518"/>
    </source>
</evidence>
<dbReference type="OrthoDB" id="1726007at2"/>
<dbReference type="Pfam" id="PF13518">
    <property type="entry name" value="HTH_28"/>
    <property type="match status" value="1"/>
</dbReference>
<comment type="caution">
    <text evidence="5">The sequence shown here is derived from an EMBL/GenBank/DDBJ whole genome shotgun (WGS) entry which is preliminary data.</text>
</comment>
<evidence type="ECO:0000256" key="1">
    <source>
        <dbReference type="SAM" id="Coils"/>
    </source>
</evidence>
<name>A0A151ASG9_9FIRM</name>
<dbReference type="InterPro" id="IPR036388">
    <property type="entry name" value="WH-like_DNA-bd_sf"/>
</dbReference>
<keyword evidence="6" id="KW-1185">Reference proteome</keyword>
<reference evidence="5 6" key="1">
    <citation type="submission" date="2016-02" db="EMBL/GenBank/DDBJ databases">
        <title>Genome sequence of Moorella mulderi DSM 14980.</title>
        <authorList>
            <person name="Poehlein A."/>
            <person name="Daniel R."/>
        </authorList>
    </citation>
    <scope>NUCLEOTIDE SEQUENCE [LARGE SCALE GENOMIC DNA]</scope>
    <source>
        <strain evidence="5 6">DSM 14980</strain>
    </source>
</reference>
<evidence type="ECO:0000313" key="6">
    <source>
        <dbReference type="Proteomes" id="UP000075670"/>
    </source>
</evidence>
<evidence type="ECO:0000313" key="5">
    <source>
        <dbReference type="EMBL" id="KYH30598.1"/>
    </source>
</evidence>
<dbReference type="RefSeq" id="WP_062286143.1">
    <property type="nucleotide sequence ID" value="NZ_LTBC01000027.1"/>
</dbReference>
<dbReference type="Proteomes" id="UP000075670">
    <property type="component" value="Unassembled WGS sequence"/>
</dbReference>
<accession>A0A151ASG9</accession>
<dbReference type="SUPFAM" id="SSF46689">
    <property type="entry name" value="Homeodomain-like"/>
    <property type="match status" value="1"/>
</dbReference>
<sequence>MERKKYPVEQKLKIVQECLETGNCAVVARRYGLSSSMVNRWTRNYRRYGEAAFTGNSSKTSKGSQGINSHLKELKETITENEKLKKLLGEKELEIEILKDLLKKTNPHLQIK</sequence>
<organism evidence="5 6">
    <name type="scientific">Moorella mulderi DSM 14980</name>
    <dbReference type="NCBI Taxonomy" id="1122241"/>
    <lineage>
        <taxon>Bacteria</taxon>
        <taxon>Bacillati</taxon>
        <taxon>Bacillota</taxon>
        <taxon>Clostridia</taxon>
        <taxon>Neomoorellales</taxon>
        <taxon>Neomoorellaceae</taxon>
        <taxon>Neomoorella</taxon>
    </lineage>
</organism>
<dbReference type="InterPro" id="IPR055247">
    <property type="entry name" value="InsJ-like_HTH"/>
</dbReference>
<evidence type="ECO:0000313" key="4">
    <source>
        <dbReference type="EMBL" id="KYH30590.1"/>
    </source>
</evidence>
<dbReference type="PATRIC" id="fig|1122241.3.peg.3215"/>
<dbReference type="EMBL" id="LTBC01000028">
    <property type="protein sequence ID" value="KYH30590.1"/>
    <property type="molecule type" value="Genomic_DNA"/>
</dbReference>
<evidence type="ECO:0000313" key="3">
    <source>
        <dbReference type="EMBL" id="KYH30448.1"/>
    </source>
</evidence>
<dbReference type="EMBL" id="LTBC01000041">
    <property type="protein sequence ID" value="KYH30448.1"/>
    <property type="molecule type" value="Genomic_DNA"/>
</dbReference>
<dbReference type="EMBL" id="LTBC01000027">
    <property type="protein sequence ID" value="KYH30598.1"/>
    <property type="molecule type" value="Genomic_DNA"/>
</dbReference>
<gene>
    <name evidence="5" type="ORF">MOMUL_30140</name>
    <name evidence="4" type="ORF">MOMUL_30280</name>
    <name evidence="3" type="ORF">MOMUL_30750</name>
</gene>
<protein>
    <submittedName>
        <fullName evidence="5">IS2 repressor TnpA</fullName>
    </submittedName>
</protein>